<dbReference type="InterPro" id="IPR045864">
    <property type="entry name" value="aa-tRNA-synth_II/BPL/LPL"/>
</dbReference>
<dbReference type="Gene3D" id="3.30.930.10">
    <property type="entry name" value="Bira Bifunctional Protein, Domain 2"/>
    <property type="match status" value="1"/>
</dbReference>
<evidence type="ECO:0000313" key="2">
    <source>
        <dbReference type="Proteomes" id="UP000026915"/>
    </source>
</evidence>
<reference evidence="1 2" key="1">
    <citation type="journal article" date="2013" name="Genome Biol.">
        <title>The genome sequence of the most widely cultivated cacao type and its use to identify candidate genes regulating pod color.</title>
        <authorList>
            <person name="Motamayor J.C."/>
            <person name="Mockaitis K."/>
            <person name="Schmutz J."/>
            <person name="Haiminen N."/>
            <person name="Iii D.L."/>
            <person name="Cornejo O."/>
            <person name="Findley S.D."/>
            <person name="Zheng P."/>
            <person name="Utro F."/>
            <person name="Royaert S."/>
            <person name="Saski C."/>
            <person name="Jenkins J."/>
            <person name="Podicheti R."/>
            <person name="Zhao M."/>
            <person name="Scheffler B.E."/>
            <person name="Stack J.C."/>
            <person name="Feltus F.A."/>
            <person name="Mustiga G.M."/>
            <person name="Amores F."/>
            <person name="Phillips W."/>
            <person name="Marelli J.P."/>
            <person name="May G.D."/>
            <person name="Shapiro H."/>
            <person name="Ma J."/>
            <person name="Bustamante C.D."/>
            <person name="Schnell R.J."/>
            <person name="Main D."/>
            <person name="Gilbert D."/>
            <person name="Parida L."/>
            <person name="Kuhn D.N."/>
        </authorList>
    </citation>
    <scope>NUCLEOTIDE SEQUENCE [LARGE SCALE GENOMIC DNA]</scope>
    <source>
        <strain evidence="2">cv. Matina 1-6</strain>
    </source>
</reference>
<name>A0A061E4F9_THECC</name>
<dbReference type="HOGENOM" id="CLU_2578665_0_0_1"/>
<organism evidence="1 2">
    <name type="scientific">Theobroma cacao</name>
    <name type="common">Cacao</name>
    <name type="synonym">Cocoa</name>
    <dbReference type="NCBI Taxonomy" id="3641"/>
    <lineage>
        <taxon>Eukaryota</taxon>
        <taxon>Viridiplantae</taxon>
        <taxon>Streptophyta</taxon>
        <taxon>Embryophyta</taxon>
        <taxon>Tracheophyta</taxon>
        <taxon>Spermatophyta</taxon>
        <taxon>Magnoliopsida</taxon>
        <taxon>eudicotyledons</taxon>
        <taxon>Gunneridae</taxon>
        <taxon>Pentapetalae</taxon>
        <taxon>rosids</taxon>
        <taxon>malvids</taxon>
        <taxon>Malvales</taxon>
        <taxon>Malvaceae</taxon>
        <taxon>Byttnerioideae</taxon>
        <taxon>Theobroma</taxon>
    </lineage>
</organism>
<evidence type="ECO:0000313" key="1">
    <source>
        <dbReference type="EMBL" id="EOX99517.1"/>
    </source>
</evidence>
<dbReference type="Gramene" id="EOX99517">
    <property type="protein sequence ID" value="EOX99517"/>
    <property type="gene ID" value="TCM_008191"/>
</dbReference>
<gene>
    <name evidence="1" type="ORF">TCM_008191</name>
</gene>
<dbReference type="STRING" id="3641.A0A061E4F9"/>
<protein>
    <submittedName>
        <fullName evidence="1">Uncharacterized protein</fullName>
    </submittedName>
</protein>
<accession>A0A061E4F9</accession>
<dbReference type="AlphaFoldDB" id="A0A061E4F9"/>
<keyword evidence="2" id="KW-1185">Reference proteome</keyword>
<dbReference type="Proteomes" id="UP000026915">
    <property type="component" value="Chromosome 2"/>
</dbReference>
<sequence length="81" mass="9312">MEETSLGLSFTKDENFREWYSEIYFVAVNSEMIECNDISSYYILRSRAISIGRLTCTFPAAVCTPEIKASFNILLRVNDVQ</sequence>
<dbReference type="EMBL" id="CM001880">
    <property type="protein sequence ID" value="EOX99517.1"/>
    <property type="molecule type" value="Genomic_DNA"/>
</dbReference>
<dbReference type="InParanoid" id="A0A061E4F9"/>
<proteinExistence type="predicted"/>